<protein>
    <submittedName>
        <fullName evidence="2">Uncharacterized protein</fullName>
    </submittedName>
</protein>
<accession>A0ABR3VV00</accession>
<gene>
    <name evidence="2" type="ORF">VTK73DRAFT_501</name>
</gene>
<keyword evidence="3" id="KW-1185">Reference proteome</keyword>
<proteinExistence type="predicted"/>
<evidence type="ECO:0000256" key="1">
    <source>
        <dbReference type="SAM" id="SignalP"/>
    </source>
</evidence>
<comment type="caution">
    <text evidence="2">The sequence shown here is derived from an EMBL/GenBank/DDBJ whole genome shotgun (WGS) entry which is preliminary data.</text>
</comment>
<dbReference type="EMBL" id="JAZHXJ010001098">
    <property type="protein sequence ID" value="KAL1845506.1"/>
    <property type="molecule type" value="Genomic_DNA"/>
</dbReference>
<evidence type="ECO:0000313" key="3">
    <source>
        <dbReference type="Proteomes" id="UP001586593"/>
    </source>
</evidence>
<dbReference type="Proteomes" id="UP001586593">
    <property type="component" value="Unassembled WGS sequence"/>
</dbReference>
<feature type="chain" id="PRO_5045595410" evidence="1">
    <location>
        <begin position="21"/>
        <end position="139"/>
    </location>
</feature>
<evidence type="ECO:0000313" key="2">
    <source>
        <dbReference type="EMBL" id="KAL1845506.1"/>
    </source>
</evidence>
<sequence>MVLRLAILAAISLLPLSLFASPHSGPDYAALLWPRAASESDRRTEIVHQLNGSNPQRCAIVGGADEVNCRADAGTAAPVRFTLPKGSQYTFACVKKGECVTIDGDENCGWDWIPGGLCYVSGHYTDSSCSAAKLGFCPF</sequence>
<organism evidence="2 3">
    <name type="scientific">Phialemonium thermophilum</name>
    <dbReference type="NCBI Taxonomy" id="223376"/>
    <lineage>
        <taxon>Eukaryota</taxon>
        <taxon>Fungi</taxon>
        <taxon>Dikarya</taxon>
        <taxon>Ascomycota</taxon>
        <taxon>Pezizomycotina</taxon>
        <taxon>Sordariomycetes</taxon>
        <taxon>Sordariomycetidae</taxon>
        <taxon>Cephalothecales</taxon>
        <taxon>Cephalothecaceae</taxon>
        <taxon>Phialemonium</taxon>
    </lineage>
</organism>
<reference evidence="2 3" key="1">
    <citation type="journal article" date="2024" name="Commun. Biol.">
        <title>Comparative genomic analysis of thermophilic fungi reveals convergent evolutionary adaptations and gene losses.</title>
        <authorList>
            <person name="Steindorff A.S."/>
            <person name="Aguilar-Pontes M.V."/>
            <person name="Robinson A.J."/>
            <person name="Andreopoulos B."/>
            <person name="LaButti K."/>
            <person name="Kuo A."/>
            <person name="Mondo S."/>
            <person name="Riley R."/>
            <person name="Otillar R."/>
            <person name="Haridas S."/>
            <person name="Lipzen A."/>
            <person name="Grimwood J."/>
            <person name="Schmutz J."/>
            <person name="Clum A."/>
            <person name="Reid I.D."/>
            <person name="Moisan M.C."/>
            <person name="Butler G."/>
            <person name="Nguyen T.T.M."/>
            <person name="Dewar K."/>
            <person name="Conant G."/>
            <person name="Drula E."/>
            <person name="Henrissat B."/>
            <person name="Hansel C."/>
            <person name="Singer S."/>
            <person name="Hutchinson M.I."/>
            <person name="de Vries R.P."/>
            <person name="Natvig D.O."/>
            <person name="Powell A.J."/>
            <person name="Tsang A."/>
            <person name="Grigoriev I.V."/>
        </authorList>
    </citation>
    <scope>NUCLEOTIDE SEQUENCE [LARGE SCALE GENOMIC DNA]</scope>
    <source>
        <strain evidence="2 3">ATCC 24622</strain>
    </source>
</reference>
<keyword evidence="1" id="KW-0732">Signal</keyword>
<name>A0ABR3VV00_9PEZI</name>
<feature type="signal peptide" evidence="1">
    <location>
        <begin position="1"/>
        <end position="20"/>
    </location>
</feature>